<reference evidence="3" key="1">
    <citation type="submission" date="2023-06" db="EMBL/GenBank/DDBJ databases">
        <title>Genome-scale phylogeny and comparative genomics of the fungal order Sordariales.</title>
        <authorList>
            <consortium name="Lawrence Berkeley National Laboratory"/>
            <person name="Hensen N."/>
            <person name="Bonometti L."/>
            <person name="Westerberg I."/>
            <person name="Brannstrom I.O."/>
            <person name="Guillou S."/>
            <person name="Cros-Aarteil S."/>
            <person name="Calhoun S."/>
            <person name="Haridas S."/>
            <person name="Kuo A."/>
            <person name="Mondo S."/>
            <person name="Pangilinan J."/>
            <person name="Riley R."/>
            <person name="LaButti K."/>
            <person name="Andreopoulos B."/>
            <person name="Lipzen A."/>
            <person name="Chen C."/>
            <person name="Yanf M."/>
            <person name="Daum C."/>
            <person name="Ng V."/>
            <person name="Clum A."/>
            <person name="Steindorff A."/>
            <person name="Ohm R."/>
            <person name="Martin F."/>
            <person name="Silar P."/>
            <person name="Natvig D."/>
            <person name="Lalanne C."/>
            <person name="Gautier V."/>
            <person name="Ament-velasquez S.L."/>
            <person name="Kruys A."/>
            <person name="Hutchinson M.I."/>
            <person name="Powell A.J."/>
            <person name="Barry K."/>
            <person name="Miller A.N."/>
            <person name="Grigoriev I.V."/>
            <person name="Debuchy R."/>
            <person name="Gladieux P."/>
            <person name="Thoren M.H."/>
            <person name="Johannesson H."/>
        </authorList>
    </citation>
    <scope>NUCLEOTIDE SEQUENCE</scope>
    <source>
        <strain evidence="3">SMH3391-2</strain>
    </source>
</reference>
<evidence type="ECO:0000256" key="1">
    <source>
        <dbReference type="SAM" id="MobiDB-lite"/>
    </source>
</evidence>
<evidence type="ECO:0000256" key="2">
    <source>
        <dbReference type="SAM" id="SignalP"/>
    </source>
</evidence>
<feature type="compositionally biased region" description="Low complexity" evidence="1">
    <location>
        <begin position="88"/>
        <end position="97"/>
    </location>
</feature>
<sequence length="125" mass="13598">MPTPRLILALLLTALLLILRAPRTSTLSLLRPLNTPPPAMEDVPPATENTRLPLTNAPPFLLLLLLQHLQLLQHLFLYLGAPVSAPVSAPEASVPVENYSEGPIEEDNTDMTSSSDSSNDDYANY</sequence>
<organism evidence="3 4">
    <name type="scientific">Bombardia bombarda</name>
    <dbReference type="NCBI Taxonomy" id="252184"/>
    <lineage>
        <taxon>Eukaryota</taxon>
        <taxon>Fungi</taxon>
        <taxon>Dikarya</taxon>
        <taxon>Ascomycota</taxon>
        <taxon>Pezizomycotina</taxon>
        <taxon>Sordariomycetes</taxon>
        <taxon>Sordariomycetidae</taxon>
        <taxon>Sordariales</taxon>
        <taxon>Lasiosphaeriaceae</taxon>
        <taxon>Bombardia</taxon>
    </lineage>
</organism>
<proteinExistence type="predicted"/>
<keyword evidence="2" id="KW-0732">Signal</keyword>
<evidence type="ECO:0000313" key="4">
    <source>
        <dbReference type="Proteomes" id="UP001174934"/>
    </source>
</evidence>
<dbReference type="Proteomes" id="UP001174934">
    <property type="component" value="Unassembled WGS sequence"/>
</dbReference>
<feature type="region of interest" description="Disordered" evidence="1">
    <location>
        <begin position="88"/>
        <end position="125"/>
    </location>
</feature>
<gene>
    <name evidence="3" type="ORF">B0T17DRAFT_512652</name>
</gene>
<feature type="compositionally biased region" description="Low complexity" evidence="1">
    <location>
        <begin position="110"/>
        <end position="125"/>
    </location>
</feature>
<accession>A0AA39W9L0</accession>
<dbReference type="EMBL" id="JAULSR010000013">
    <property type="protein sequence ID" value="KAK0609552.1"/>
    <property type="molecule type" value="Genomic_DNA"/>
</dbReference>
<feature type="chain" id="PRO_5041357398" evidence="2">
    <location>
        <begin position="27"/>
        <end position="125"/>
    </location>
</feature>
<feature type="signal peptide" evidence="2">
    <location>
        <begin position="1"/>
        <end position="26"/>
    </location>
</feature>
<keyword evidence="4" id="KW-1185">Reference proteome</keyword>
<comment type="caution">
    <text evidence="3">The sequence shown here is derived from an EMBL/GenBank/DDBJ whole genome shotgun (WGS) entry which is preliminary data.</text>
</comment>
<evidence type="ECO:0000313" key="3">
    <source>
        <dbReference type="EMBL" id="KAK0609552.1"/>
    </source>
</evidence>
<dbReference type="AlphaFoldDB" id="A0AA39W9L0"/>
<name>A0AA39W9L0_9PEZI</name>
<protein>
    <submittedName>
        <fullName evidence="3">Uncharacterized protein</fullName>
    </submittedName>
</protein>